<dbReference type="PANTHER" id="PTHR48107:SF7">
    <property type="entry name" value="RE15974P"/>
    <property type="match status" value="1"/>
</dbReference>
<evidence type="ECO:0000313" key="4">
    <source>
        <dbReference type="EMBL" id="OQR87358.1"/>
    </source>
</evidence>
<proteinExistence type="inferred from homology"/>
<dbReference type="Proteomes" id="UP000243217">
    <property type="component" value="Unassembled WGS sequence"/>
</dbReference>
<dbReference type="FunFam" id="3.40.50.720:FF:000084">
    <property type="entry name" value="Short-chain dehydrogenase reductase"/>
    <property type="match status" value="1"/>
</dbReference>
<dbReference type="InterPro" id="IPR036291">
    <property type="entry name" value="NAD(P)-bd_dom_sf"/>
</dbReference>
<name>A0A1V9YNL8_9STRA</name>
<dbReference type="EMBL" id="JNBS01003418">
    <property type="protein sequence ID" value="OQR87358.1"/>
    <property type="molecule type" value="Genomic_DNA"/>
</dbReference>
<evidence type="ECO:0000256" key="1">
    <source>
        <dbReference type="ARBA" id="ARBA00006484"/>
    </source>
</evidence>
<gene>
    <name evidence="4" type="ORF">THRCLA_10467</name>
</gene>
<sequence>MSLNGKVAIITGASRGIGRAIAVKLATQRASLAINYASNDADAVVAVEAVKSQFTLPTQKAIHIRADTSKISECERLVNETIAAFGKIDILVLNAGILLNQSIDQITEESFCRYIDINVKGPLLLTQKALPHIQDGGRVIFVSSSLTAFSGITPNYTLYVTTKGAIEQLSRKLAKDLGRRGVTVNTVSSGPTATELFFNDKTEHQIRSSKT</sequence>
<dbReference type="InterPro" id="IPR020904">
    <property type="entry name" value="Sc_DH/Rdtase_CS"/>
</dbReference>
<accession>A0A1V9YNL8</accession>
<reference evidence="4 5" key="1">
    <citation type="journal article" date="2014" name="Genome Biol. Evol.">
        <title>The secreted proteins of Achlya hypogyna and Thraustotheca clavata identify the ancestral oomycete secretome and reveal gene acquisitions by horizontal gene transfer.</title>
        <authorList>
            <person name="Misner I."/>
            <person name="Blouin N."/>
            <person name="Leonard G."/>
            <person name="Richards T.A."/>
            <person name="Lane C.E."/>
        </authorList>
    </citation>
    <scope>NUCLEOTIDE SEQUENCE [LARGE SCALE GENOMIC DNA]</scope>
    <source>
        <strain evidence="4 5">ATCC 34112</strain>
    </source>
</reference>
<dbReference type="PRINTS" id="PR00080">
    <property type="entry name" value="SDRFAMILY"/>
</dbReference>
<dbReference type="STRING" id="74557.A0A1V9YNL8"/>
<dbReference type="Pfam" id="PF00106">
    <property type="entry name" value="adh_short"/>
    <property type="match status" value="1"/>
</dbReference>
<dbReference type="PROSITE" id="PS00061">
    <property type="entry name" value="ADH_SHORT"/>
    <property type="match status" value="1"/>
</dbReference>
<dbReference type="GO" id="GO:0016614">
    <property type="term" value="F:oxidoreductase activity, acting on CH-OH group of donors"/>
    <property type="evidence" value="ECO:0007669"/>
    <property type="project" value="UniProtKB-ARBA"/>
</dbReference>
<keyword evidence="2" id="KW-0560">Oxidoreductase</keyword>
<dbReference type="InterPro" id="IPR002347">
    <property type="entry name" value="SDR_fam"/>
</dbReference>
<comment type="similarity">
    <text evidence="1 3">Belongs to the short-chain dehydrogenases/reductases (SDR) family.</text>
</comment>
<protein>
    <submittedName>
        <fullName evidence="4">Short chain type dehydrogenase</fullName>
    </submittedName>
</protein>
<dbReference type="PRINTS" id="PR00081">
    <property type="entry name" value="GDHRDH"/>
</dbReference>
<evidence type="ECO:0000313" key="5">
    <source>
        <dbReference type="Proteomes" id="UP000243217"/>
    </source>
</evidence>
<comment type="caution">
    <text evidence="4">The sequence shown here is derived from an EMBL/GenBank/DDBJ whole genome shotgun (WGS) entry which is preliminary data.</text>
</comment>
<dbReference type="Gene3D" id="3.40.50.720">
    <property type="entry name" value="NAD(P)-binding Rossmann-like Domain"/>
    <property type="match status" value="1"/>
</dbReference>
<dbReference type="SUPFAM" id="SSF51735">
    <property type="entry name" value="NAD(P)-binding Rossmann-fold domains"/>
    <property type="match status" value="1"/>
</dbReference>
<evidence type="ECO:0000256" key="3">
    <source>
        <dbReference type="RuleBase" id="RU000363"/>
    </source>
</evidence>
<evidence type="ECO:0000256" key="2">
    <source>
        <dbReference type="ARBA" id="ARBA00023002"/>
    </source>
</evidence>
<organism evidence="4 5">
    <name type="scientific">Thraustotheca clavata</name>
    <dbReference type="NCBI Taxonomy" id="74557"/>
    <lineage>
        <taxon>Eukaryota</taxon>
        <taxon>Sar</taxon>
        <taxon>Stramenopiles</taxon>
        <taxon>Oomycota</taxon>
        <taxon>Saprolegniomycetes</taxon>
        <taxon>Saprolegniales</taxon>
        <taxon>Achlyaceae</taxon>
        <taxon>Thraustotheca</taxon>
    </lineage>
</organism>
<dbReference type="PANTHER" id="PTHR48107">
    <property type="entry name" value="NADPH-DEPENDENT ALDEHYDE REDUCTASE-LIKE PROTEIN, CHLOROPLASTIC-RELATED"/>
    <property type="match status" value="1"/>
</dbReference>
<keyword evidence="5" id="KW-1185">Reference proteome</keyword>
<dbReference type="OrthoDB" id="1393670at2759"/>
<dbReference type="AlphaFoldDB" id="A0A1V9YNL8"/>